<protein>
    <submittedName>
        <fullName evidence="1">Uncharacterized protein</fullName>
    </submittedName>
</protein>
<proteinExistence type="predicted"/>
<accession>A0A4Y7PRN6</accession>
<organism evidence="1 2">
    <name type="scientific">Rickenella mellea</name>
    <dbReference type="NCBI Taxonomy" id="50990"/>
    <lineage>
        <taxon>Eukaryota</taxon>
        <taxon>Fungi</taxon>
        <taxon>Dikarya</taxon>
        <taxon>Basidiomycota</taxon>
        <taxon>Agaricomycotina</taxon>
        <taxon>Agaricomycetes</taxon>
        <taxon>Hymenochaetales</taxon>
        <taxon>Rickenellaceae</taxon>
        <taxon>Rickenella</taxon>
    </lineage>
</organism>
<dbReference type="EMBL" id="ML170217">
    <property type="protein sequence ID" value="TDL17748.1"/>
    <property type="molecule type" value="Genomic_DNA"/>
</dbReference>
<dbReference type="AlphaFoldDB" id="A0A4Y7PRN6"/>
<evidence type="ECO:0000313" key="1">
    <source>
        <dbReference type="EMBL" id="TDL17748.1"/>
    </source>
</evidence>
<gene>
    <name evidence="1" type="ORF">BD410DRAFT_539734</name>
</gene>
<keyword evidence="2" id="KW-1185">Reference proteome</keyword>
<dbReference type="Proteomes" id="UP000294933">
    <property type="component" value="Unassembled WGS sequence"/>
</dbReference>
<reference evidence="1 2" key="1">
    <citation type="submission" date="2018-06" db="EMBL/GenBank/DDBJ databases">
        <title>A transcriptomic atlas of mushroom development highlights an independent origin of complex multicellularity.</title>
        <authorList>
            <consortium name="DOE Joint Genome Institute"/>
            <person name="Krizsan K."/>
            <person name="Almasi E."/>
            <person name="Merenyi Z."/>
            <person name="Sahu N."/>
            <person name="Viragh M."/>
            <person name="Koszo T."/>
            <person name="Mondo S."/>
            <person name="Kiss B."/>
            <person name="Balint B."/>
            <person name="Kues U."/>
            <person name="Barry K."/>
            <person name="Hegedus J.C."/>
            <person name="Henrissat B."/>
            <person name="Johnson J."/>
            <person name="Lipzen A."/>
            <person name="Ohm R."/>
            <person name="Nagy I."/>
            <person name="Pangilinan J."/>
            <person name="Yan J."/>
            <person name="Xiong Y."/>
            <person name="Grigoriev I.V."/>
            <person name="Hibbett D.S."/>
            <person name="Nagy L.G."/>
        </authorList>
    </citation>
    <scope>NUCLEOTIDE SEQUENCE [LARGE SCALE GENOMIC DNA]</scope>
    <source>
        <strain evidence="1 2">SZMC22713</strain>
    </source>
</reference>
<dbReference type="VEuPathDB" id="FungiDB:BD410DRAFT_539734"/>
<evidence type="ECO:0000313" key="2">
    <source>
        <dbReference type="Proteomes" id="UP000294933"/>
    </source>
</evidence>
<name>A0A4Y7PRN6_9AGAM</name>
<sequence length="102" mass="11435">MPSAICYCAITSEQIHSVHSAKPPFPAANLQIIPEMREQKGYIPGKIGRMQHISRQNGALPALDKLWHHAGPAGPDFPPLFERALWQQMLAKSQFPVNQHMK</sequence>